<dbReference type="InterPro" id="IPR032675">
    <property type="entry name" value="LRR_dom_sf"/>
</dbReference>
<gene>
    <name evidence="1" type="ORF">BCR35DRAFT_306906</name>
</gene>
<dbReference type="Gene3D" id="3.80.10.10">
    <property type="entry name" value="Ribonuclease Inhibitor"/>
    <property type="match status" value="1"/>
</dbReference>
<keyword evidence="2" id="KW-1185">Reference proteome</keyword>
<name>A0A1Y2ES33_9BASI</name>
<dbReference type="InParanoid" id="A0A1Y2ES33"/>
<reference evidence="1 2" key="1">
    <citation type="submission" date="2016-07" db="EMBL/GenBank/DDBJ databases">
        <title>Pervasive Adenine N6-methylation of Active Genes in Fungi.</title>
        <authorList>
            <consortium name="DOE Joint Genome Institute"/>
            <person name="Mondo S.J."/>
            <person name="Dannebaum R.O."/>
            <person name="Kuo R.C."/>
            <person name="Labutti K."/>
            <person name="Haridas S."/>
            <person name="Kuo A."/>
            <person name="Salamov A."/>
            <person name="Ahrendt S.R."/>
            <person name="Lipzen A."/>
            <person name="Sullivan W."/>
            <person name="Andreopoulos W.B."/>
            <person name="Clum A."/>
            <person name="Lindquist E."/>
            <person name="Daum C."/>
            <person name="Ramamoorthy G.K."/>
            <person name="Gryganskyi A."/>
            <person name="Culley D."/>
            <person name="Magnuson J.K."/>
            <person name="James T.Y."/>
            <person name="O'Malley M.A."/>
            <person name="Stajich J.E."/>
            <person name="Spatafora J.W."/>
            <person name="Visel A."/>
            <person name="Grigoriev I.V."/>
        </authorList>
    </citation>
    <scope>NUCLEOTIDE SEQUENCE [LARGE SCALE GENOMIC DNA]</scope>
    <source>
        <strain evidence="1 2">62-1032</strain>
    </source>
</reference>
<evidence type="ECO:0000313" key="1">
    <source>
        <dbReference type="EMBL" id="ORY74094.1"/>
    </source>
</evidence>
<dbReference type="Proteomes" id="UP000193467">
    <property type="component" value="Unassembled WGS sequence"/>
</dbReference>
<dbReference type="AlphaFoldDB" id="A0A1Y2ES33"/>
<organism evidence="1 2">
    <name type="scientific">Leucosporidium creatinivorum</name>
    <dbReference type="NCBI Taxonomy" id="106004"/>
    <lineage>
        <taxon>Eukaryota</taxon>
        <taxon>Fungi</taxon>
        <taxon>Dikarya</taxon>
        <taxon>Basidiomycota</taxon>
        <taxon>Pucciniomycotina</taxon>
        <taxon>Microbotryomycetes</taxon>
        <taxon>Leucosporidiales</taxon>
        <taxon>Leucosporidium</taxon>
    </lineage>
</organism>
<dbReference type="SUPFAM" id="SSF52047">
    <property type="entry name" value="RNI-like"/>
    <property type="match status" value="1"/>
</dbReference>
<protein>
    <submittedName>
        <fullName evidence="1">Uncharacterized protein</fullName>
    </submittedName>
</protein>
<evidence type="ECO:0000313" key="2">
    <source>
        <dbReference type="Proteomes" id="UP000193467"/>
    </source>
</evidence>
<proteinExistence type="predicted"/>
<sequence length="413" mass="46094">MSIYRPAKRSARRQSLRLLGKDILPHQQPNLATLPPDVLLRIMRLSLPRPTSATDPAIHERPRQLLSYALVCRYLAYWALPELAGEIRLPQPINLDALLAALRDGRAPRLASSVQQWTIKSLPGQITGLGSSSYHWVTMVLQSLRNLVEIYAEKQYIPLPPLAQIPNLKTLRLVQCSLERPSKLVQPTFTFAKLQNLALIDSQYATMSTWTDITDFIAPERFPALSSISLALTKSTRGFDNGQARVRLLTALAGLPSLSSLIIGDHERTIHQAIEQVWPNFGPALTELTLDCQADMITSALENLAHPLQSLTVFEPRDSAFAKGDYYCCAERGLAALVAAVKADFRSVSALKRVVMNPVRDHEVKMGWECTSCEVGRKVLEDLVELLQARGIELVQLKAEARRLRPEEGWTID</sequence>
<dbReference type="EMBL" id="MCGR01000043">
    <property type="protein sequence ID" value="ORY74094.1"/>
    <property type="molecule type" value="Genomic_DNA"/>
</dbReference>
<comment type="caution">
    <text evidence="1">The sequence shown here is derived from an EMBL/GenBank/DDBJ whole genome shotgun (WGS) entry which is preliminary data.</text>
</comment>
<accession>A0A1Y2ES33</accession>